<dbReference type="Proteomes" id="UP001174909">
    <property type="component" value="Unassembled WGS sequence"/>
</dbReference>
<keyword evidence="4" id="KW-0645">Protease</keyword>
<evidence type="ECO:0000256" key="1">
    <source>
        <dbReference type="ARBA" id="ARBA00000810"/>
    </source>
</evidence>
<name>A0AA35S9D2_GEOBA</name>
<dbReference type="GO" id="GO:0004197">
    <property type="term" value="F:cysteine-type endopeptidase activity"/>
    <property type="evidence" value="ECO:0007669"/>
    <property type="project" value="UniProtKB-EC"/>
</dbReference>
<dbReference type="AlphaFoldDB" id="A0AA35S9D2"/>
<evidence type="ECO:0000256" key="2">
    <source>
        <dbReference type="ARBA" id="ARBA00009941"/>
    </source>
</evidence>
<feature type="active site" description="Nucleophile" evidence="8">
    <location>
        <position position="195"/>
    </location>
</feature>
<sequence>MKAALCVVLLALACSCRAGPSAELRGMLAEKEEAGSIWALLVAGSNSWMNYRHQADICHAYQVLHAHGVPDDHIVVMMYDDIAHNEENPNPGVIINHLKGPNVYPGVPHDYTKEAVTPENFLKILTGENMNGTGSGKTIQSGPDDYVFVYFADHGAPGIVAFPDKMLSAKKWNEAITKMHQENRYKQMVVYVEACESGSMFDKLLSDNINVYVTTASNPHESSYACYMDDSLETYLGDCYSVNWMEDVDNLGTTQTLKAQYKKVKRETTTSHVEQYGDLSLDSEELEMFMGSKNSGPAGYSEPQPVPQARSDAVPSGDVPISILTHKIFKTPNEWEKREYEQKLLQELQLRESVRQTVKTIVESVVEPEAVDGILHKPASPVDFDCLEAVVDRFSSACFPIGKVDYALRHVYALVNLCEAGIPSDKIMQSINSAC</sequence>
<evidence type="ECO:0000256" key="10">
    <source>
        <dbReference type="SAM" id="SignalP"/>
    </source>
</evidence>
<dbReference type="GO" id="GO:0005773">
    <property type="term" value="C:vacuole"/>
    <property type="evidence" value="ECO:0007669"/>
    <property type="project" value="GOC"/>
</dbReference>
<accession>A0AA35S9D2</accession>
<dbReference type="Gene3D" id="1.10.132.130">
    <property type="match status" value="1"/>
</dbReference>
<dbReference type="Pfam" id="PF20985">
    <property type="entry name" value="Legum_prodom"/>
    <property type="match status" value="1"/>
</dbReference>
<dbReference type="GO" id="GO:0051603">
    <property type="term" value="P:proteolysis involved in protein catabolic process"/>
    <property type="evidence" value="ECO:0007669"/>
    <property type="project" value="TreeGrafter"/>
</dbReference>
<evidence type="ECO:0000256" key="5">
    <source>
        <dbReference type="ARBA" id="ARBA00022729"/>
    </source>
</evidence>
<proteinExistence type="inferred from homology"/>
<dbReference type="InterPro" id="IPR046427">
    <property type="entry name" value="Legumain_prodom_sf"/>
</dbReference>
<dbReference type="PANTHER" id="PTHR12000">
    <property type="entry name" value="HEMOGLOBINASE FAMILY MEMBER"/>
    <property type="match status" value="1"/>
</dbReference>
<organism evidence="12 13">
    <name type="scientific">Geodia barretti</name>
    <name type="common">Barrett's horny sponge</name>
    <dbReference type="NCBI Taxonomy" id="519541"/>
    <lineage>
        <taxon>Eukaryota</taxon>
        <taxon>Metazoa</taxon>
        <taxon>Porifera</taxon>
        <taxon>Demospongiae</taxon>
        <taxon>Heteroscleromorpha</taxon>
        <taxon>Tetractinellida</taxon>
        <taxon>Astrophorina</taxon>
        <taxon>Geodiidae</taxon>
        <taxon>Geodia</taxon>
    </lineage>
</organism>
<dbReference type="InterPro" id="IPR048501">
    <property type="entry name" value="Legum_prodom"/>
</dbReference>
<evidence type="ECO:0000256" key="8">
    <source>
        <dbReference type="PIRSR" id="PIRSR019663-1"/>
    </source>
</evidence>
<dbReference type="FunFam" id="1.10.132.130:FF:000001">
    <property type="entry name" value="Vacuolar-processing enzyme beta-isozyme"/>
    <property type="match status" value="1"/>
</dbReference>
<gene>
    <name evidence="12" type="ORF">GBAR_LOCUS14495</name>
</gene>
<feature type="domain" description="Legumain prodomain" evidence="11">
    <location>
        <begin position="343"/>
        <end position="435"/>
    </location>
</feature>
<keyword evidence="5 10" id="KW-0732">Signal</keyword>
<evidence type="ECO:0000256" key="6">
    <source>
        <dbReference type="ARBA" id="ARBA00022801"/>
    </source>
</evidence>
<protein>
    <recommendedName>
        <fullName evidence="3">legumain</fullName>
        <ecNumber evidence="3">3.4.22.34</ecNumber>
    </recommendedName>
</protein>
<evidence type="ECO:0000259" key="11">
    <source>
        <dbReference type="Pfam" id="PF20985"/>
    </source>
</evidence>
<feature type="region of interest" description="Disordered" evidence="9">
    <location>
        <begin position="294"/>
        <end position="313"/>
    </location>
</feature>
<reference evidence="12" key="1">
    <citation type="submission" date="2023-03" db="EMBL/GenBank/DDBJ databases">
        <authorList>
            <person name="Steffen K."/>
            <person name="Cardenas P."/>
        </authorList>
    </citation>
    <scope>NUCLEOTIDE SEQUENCE</scope>
</reference>
<dbReference type="CDD" id="cd21115">
    <property type="entry name" value="legumain_C"/>
    <property type="match status" value="1"/>
</dbReference>
<dbReference type="PANTHER" id="PTHR12000:SF42">
    <property type="entry name" value="LEGUMAIN"/>
    <property type="match status" value="1"/>
</dbReference>
<dbReference type="PIRSF" id="PIRSF019663">
    <property type="entry name" value="Legumain"/>
    <property type="match status" value="1"/>
</dbReference>
<dbReference type="Pfam" id="PF01650">
    <property type="entry name" value="Peptidase_C13"/>
    <property type="match status" value="1"/>
</dbReference>
<dbReference type="FunFam" id="3.40.50.1460:FF:000006">
    <property type="entry name" value="Legumain"/>
    <property type="match status" value="1"/>
</dbReference>
<dbReference type="EC" id="3.4.22.34" evidence="3"/>
<feature type="signal peptide" evidence="10">
    <location>
        <begin position="1"/>
        <end position="18"/>
    </location>
</feature>
<keyword evidence="6" id="KW-0378">Hydrolase</keyword>
<dbReference type="GO" id="GO:0006624">
    <property type="term" value="P:vacuolar protein processing"/>
    <property type="evidence" value="ECO:0007669"/>
    <property type="project" value="TreeGrafter"/>
</dbReference>
<dbReference type="PRINTS" id="PR00776">
    <property type="entry name" value="HEMOGLOBNASE"/>
</dbReference>
<evidence type="ECO:0000256" key="3">
    <source>
        <dbReference type="ARBA" id="ARBA00012628"/>
    </source>
</evidence>
<dbReference type="Gene3D" id="3.40.50.1460">
    <property type="match status" value="1"/>
</dbReference>
<evidence type="ECO:0000313" key="13">
    <source>
        <dbReference type="Proteomes" id="UP001174909"/>
    </source>
</evidence>
<evidence type="ECO:0000256" key="7">
    <source>
        <dbReference type="ARBA" id="ARBA00022807"/>
    </source>
</evidence>
<dbReference type="PROSITE" id="PS51257">
    <property type="entry name" value="PROKAR_LIPOPROTEIN"/>
    <property type="match status" value="1"/>
</dbReference>
<dbReference type="EMBL" id="CASHTH010002116">
    <property type="protein sequence ID" value="CAI8025038.1"/>
    <property type="molecule type" value="Genomic_DNA"/>
</dbReference>
<keyword evidence="13" id="KW-1185">Reference proteome</keyword>
<dbReference type="InterPro" id="IPR001096">
    <property type="entry name" value="Peptidase_C13"/>
</dbReference>
<feature type="active site" evidence="8">
    <location>
        <position position="154"/>
    </location>
</feature>
<keyword evidence="7" id="KW-0788">Thiol protease</keyword>
<feature type="chain" id="PRO_5041425231" description="legumain" evidence="10">
    <location>
        <begin position="19"/>
        <end position="435"/>
    </location>
</feature>
<evidence type="ECO:0000313" key="12">
    <source>
        <dbReference type="EMBL" id="CAI8025038.1"/>
    </source>
</evidence>
<comment type="caution">
    <text evidence="12">The sequence shown here is derived from an EMBL/GenBank/DDBJ whole genome shotgun (WGS) entry which is preliminary data.</text>
</comment>
<evidence type="ECO:0000256" key="4">
    <source>
        <dbReference type="ARBA" id="ARBA00022670"/>
    </source>
</evidence>
<evidence type="ECO:0000256" key="9">
    <source>
        <dbReference type="SAM" id="MobiDB-lite"/>
    </source>
</evidence>
<comment type="similarity">
    <text evidence="2">Belongs to the peptidase C13 family.</text>
</comment>
<comment type="catalytic activity">
    <reaction evidence="1">
        <text>Hydrolysis of proteins and small molecule substrates at -Asn-|-Xaa- bonds.</text>
        <dbReference type="EC" id="3.4.22.34"/>
    </reaction>
</comment>